<evidence type="ECO:0000313" key="2">
    <source>
        <dbReference type="Proteomes" id="UP000624709"/>
    </source>
</evidence>
<keyword evidence="2" id="KW-1185">Reference proteome</keyword>
<dbReference type="EMBL" id="BOMS01000036">
    <property type="protein sequence ID" value="GIE66548.1"/>
    <property type="molecule type" value="Genomic_DNA"/>
</dbReference>
<organism evidence="1 2">
    <name type="scientific">Actinoplanes palleronii</name>
    <dbReference type="NCBI Taxonomy" id="113570"/>
    <lineage>
        <taxon>Bacteria</taxon>
        <taxon>Bacillati</taxon>
        <taxon>Actinomycetota</taxon>
        <taxon>Actinomycetes</taxon>
        <taxon>Micromonosporales</taxon>
        <taxon>Micromonosporaceae</taxon>
        <taxon>Actinoplanes</taxon>
    </lineage>
</organism>
<dbReference type="Proteomes" id="UP000624709">
    <property type="component" value="Unassembled WGS sequence"/>
</dbReference>
<sequence>MAERLLLVDAVDRHFRLDQPTFIGGGQTYWIDRETEYLCVDRGLVGISRHPGRMYR</sequence>
<evidence type="ECO:0000313" key="1">
    <source>
        <dbReference type="EMBL" id="GIE66548.1"/>
    </source>
</evidence>
<accession>A0ABQ4B7C9</accession>
<reference evidence="1 2" key="1">
    <citation type="submission" date="2021-01" db="EMBL/GenBank/DDBJ databases">
        <title>Whole genome shotgun sequence of Actinoplanes palleronii NBRC 14916.</title>
        <authorList>
            <person name="Komaki H."/>
            <person name="Tamura T."/>
        </authorList>
    </citation>
    <scope>NUCLEOTIDE SEQUENCE [LARGE SCALE GENOMIC DNA]</scope>
    <source>
        <strain evidence="1 2">NBRC 14916</strain>
    </source>
</reference>
<name>A0ABQ4B7C9_9ACTN</name>
<proteinExistence type="predicted"/>
<dbReference type="RefSeq" id="WP_203825275.1">
    <property type="nucleotide sequence ID" value="NZ_BAAATY010000007.1"/>
</dbReference>
<comment type="caution">
    <text evidence="1">The sequence shown here is derived from an EMBL/GenBank/DDBJ whole genome shotgun (WGS) entry which is preliminary data.</text>
</comment>
<gene>
    <name evidence="1" type="ORF">Apa02nite_026560</name>
</gene>
<protein>
    <submittedName>
        <fullName evidence="1">Uncharacterized protein</fullName>
    </submittedName>
</protein>